<keyword evidence="2" id="KW-0732">Signal</keyword>
<organism evidence="3 4">
    <name type="scientific">Candidatus Shapirobacteria bacterium CG08_land_8_20_14_0_20_39_18</name>
    <dbReference type="NCBI Taxonomy" id="1974883"/>
    <lineage>
        <taxon>Bacteria</taxon>
        <taxon>Candidatus Shapironibacteriota</taxon>
    </lineage>
</organism>
<sequence length="167" mass="17304">MKKFFLFGVFIAATLCFSFFYNTARAVVTCHGGDGVCKFTCDNTEHSVGTCAPGNHVCCVDANPDSSSCTTSSGPAGLKTAIGCIDTFNPTNFITNILGLAVGIGGGIAFLLMLFGTFQIMASGGDPKSIQAGKETITSALTGLLLIIFSVFLLRLIGMDILGIPGL</sequence>
<dbReference type="Pfam" id="PF18895">
    <property type="entry name" value="T4SS_pilin"/>
    <property type="match status" value="1"/>
</dbReference>
<evidence type="ECO:0000313" key="4">
    <source>
        <dbReference type="Proteomes" id="UP000228996"/>
    </source>
</evidence>
<feature type="signal peptide" evidence="2">
    <location>
        <begin position="1"/>
        <end position="26"/>
    </location>
</feature>
<dbReference type="Proteomes" id="UP000228996">
    <property type="component" value="Unassembled WGS sequence"/>
</dbReference>
<feature type="transmembrane region" description="Helical" evidence="1">
    <location>
        <begin position="137"/>
        <end position="157"/>
    </location>
</feature>
<feature type="chain" id="PRO_5014895629" evidence="2">
    <location>
        <begin position="27"/>
        <end position="167"/>
    </location>
</feature>
<comment type="caution">
    <text evidence="3">The sequence shown here is derived from an EMBL/GenBank/DDBJ whole genome shotgun (WGS) entry which is preliminary data.</text>
</comment>
<accession>A0A2M6XCY6</accession>
<proteinExistence type="predicted"/>
<keyword evidence="1" id="KW-0472">Membrane</keyword>
<keyword evidence="1" id="KW-0812">Transmembrane</keyword>
<name>A0A2M6XCY6_9BACT</name>
<evidence type="ECO:0000256" key="1">
    <source>
        <dbReference type="SAM" id="Phobius"/>
    </source>
</evidence>
<reference evidence="4" key="1">
    <citation type="submission" date="2017-09" db="EMBL/GenBank/DDBJ databases">
        <title>Depth-based differentiation of microbial function through sediment-hosted aquifers and enrichment of novel symbionts in the deep terrestrial subsurface.</title>
        <authorList>
            <person name="Probst A.J."/>
            <person name="Ladd B."/>
            <person name="Jarett J.K."/>
            <person name="Geller-Mcgrath D.E."/>
            <person name="Sieber C.M.K."/>
            <person name="Emerson J.B."/>
            <person name="Anantharaman K."/>
            <person name="Thomas B.C."/>
            <person name="Malmstrom R."/>
            <person name="Stieglmeier M."/>
            <person name="Klingl A."/>
            <person name="Woyke T."/>
            <person name="Ryan C.M."/>
            <person name="Banfield J.F."/>
        </authorList>
    </citation>
    <scope>NUCLEOTIDE SEQUENCE [LARGE SCALE GENOMIC DNA]</scope>
</reference>
<dbReference type="AlphaFoldDB" id="A0A2M6XCY6"/>
<evidence type="ECO:0000256" key="2">
    <source>
        <dbReference type="SAM" id="SignalP"/>
    </source>
</evidence>
<gene>
    <name evidence="3" type="ORF">COT44_03560</name>
</gene>
<dbReference type="EMBL" id="PEYO01000017">
    <property type="protein sequence ID" value="PIU03496.1"/>
    <property type="molecule type" value="Genomic_DNA"/>
</dbReference>
<keyword evidence="1" id="KW-1133">Transmembrane helix</keyword>
<dbReference type="InterPro" id="IPR043993">
    <property type="entry name" value="T4SS_pilin"/>
</dbReference>
<feature type="transmembrane region" description="Helical" evidence="1">
    <location>
        <begin position="97"/>
        <end position="116"/>
    </location>
</feature>
<evidence type="ECO:0000313" key="3">
    <source>
        <dbReference type="EMBL" id="PIU03496.1"/>
    </source>
</evidence>
<protein>
    <submittedName>
        <fullName evidence="3">Uncharacterized protein</fullName>
    </submittedName>
</protein>